<dbReference type="KEGG" id="csl:COCSUDRAFT_59962"/>
<dbReference type="EMBL" id="AGSI01000022">
    <property type="protein sequence ID" value="EIE18653.1"/>
    <property type="molecule type" value="Genomic_DNA"/>
</dbReference>
<feature type="compositionally biased region" description="Low complexity" evidence="1">
    <location>
        <begin position="103"/>
        <end position="121"/>
    </location>
</feature>
<evidence type="ECO:0000313" key="2">
    <source>
        <dbReference type="EMBL" id="EIE18653.1"/>
    </source>
</evidence>
<proteinExistence type="predicted"/>
<feature type="region of interest" description="Disordered" evidence="1">
    <location>
        <begin position="142"/>
        <end position="161"/>
    </location>
</feature>
<organism evidence="2 3">
    <name type="scientific">Coccomyxa subellipsoidea (strain C-169)</name>
    <name type="common">Green microalga</name>
    <dbReference type="NCBI Taxonomy" id="574566"/>
    <lineage>
        <taxon>Eukaryota</taxon>
        <taxon>Viridiplantae</taxon>
        <taxon>Chlorophyta</taxon>
        <taxon>core chlorophytes</taxon>
        <taxon>Trebouxiophyceae</taxon>
        <taxon>Trebouxiophyceae incertae sedis</taxon>
        <taxon>Coccomyxaceae</taxon>
        <taxon>Coccomyxa</taxon>
        <taxon>Coccomyxa subellipsoidea</taxon>
    </lineage>
</organism>
<dbReference type="OrthoDB" id="520905at2759"/>
<evidence type="ECO:0000313" key="3">
    <source>
        <dbReference type="Proteomes" id="UP000007264"/>
    </source>
</evidence>
<feature type="compositionally biased region" description="Basic and acidic residues" evidence="1">
    <location>
        <begin position="142"/>
        <end position="158"/>
    </location>
</feature>
<comment type="caution">
    <text evidence="2">The sequence shown here is derived from an EMBL/GenBank/DDBJ whole genome shotgun (WGS) entry which is preliminary data.</text>
</comment>
<gene>
    <name evidence="2" type="ORF">COCSUDRAFT_59962</name>
</gene>
<dbReference type="GeneID" id="17036582"/>
<reference evidence="2 3" key="1">
    <citation type="journal article" date="2012" name="Genome Biol.">
        <title>The genome of the polar eukaryotic microalga coccomyxa subellipsoidea reveals traits of cold adaptation.</title>
        <authorList>
            <person name="Blanc G."/>
            <person name="Agarkova I."/>
            <person name="Grimwood J."/>
            <person name="Kuo A."/>
            <person name="Brueggeman A."/>
            <person name="Dunigan D."/>
            <person name="Gurnon J."/>
            <person name="Ladunga I."/>
            <person name="Lindquist E."/>
            <person name="Lucas S."/>
            <person name="Pangilinan J."/>
            <person name="Proschold T."/>
            <person name="Salamov A."/>
            <person name="Schmutz J."/>
            <person name="Weeks D."/>
            <person name="Yamada T."/>
            <person name="Claverie J.M."/>
            <person name="Grigoriev I."/>
            <person name="Van Etten J."/>
            <person name="Lomsadze A."/>
            <person name="Borodovsky M."/>
        </authorList>
    </citation>
    <scope>NUCLEOTIDE SEQUENCE [LARGE SCALE GENOMIC DNA]</scope>
    <source>
        <strain evidence="2 3">C-169</strain>
    </source>
</reference>
<name>I0YJT4_COCSC</name>
<dbReference type="RefSeq" id="XP_005643197.1">
    <property type="nucleotide sequence ID" value="XM_005643140.1"/>
</dbReference>
<evidence type="ECO:0000256" key="1">
    <source>
        <dbReference type="SAM" id="MobiDB-lite"/>
    </source>
</evidence>
<keyword evidence="3" id="KW-1185">Reference proteome</keyword>
<sequence>MSRRRFASSSTVMDDDEALDFKPADGQQRRQVYKNLKAVAIAMALPPSRHLATMLTEPAREALKKELKAASMSSIAASGDDISSYKESSQSLADLAAEQQKPANAETHAAKAAQQADLAGQSDVADESCKSQIEAIEELRRQNRELTGRLSQRDEEMRAMTQTTNHLFAEISALRAASQK</sequence>
<accession>I0YJT4</accession>
<protein>
    <submittedName>
        <fullName evidence="2">Uncharacterized protein</fullName>
    </submittedName>
</protein>
<dbReference type="Proteomes" id="UP000007264">
    <property type="component" value="Unassembled WGS sequence"/>
</dbReference>
<feature type="region of interest" description="Disordered" evidence="1">
    <location>
        <begin position="76"/>
        <end position="125"/>
    </location>
</feature>
<dbReference type="AlphaFoldDB" id="I0YJT4"/>